<feature type="compositionally biased region" description="Pro residues" evidence="1">
    <location>
        <begin position="43"/>
        <end position="70"/>
    </location>
</feature>
<protein>
    <submittedName>
        <fullName evidence="2">Uncharacterized protein</fullName>
    </submittedName>
</protein>
<feature type="compositionally biased region" description="Basic and acidic residues" evidence="1">
    <location>
        <begin position="74"/>
        <end position="99"/>
    </location>
</feature>
<accession>A0ABT5E602</accession>
<organism evidence="2 3">
    <name type="scientific">Nannocystis bainbridge</name>
    <dbReference type="NCBI Taxonomy" id="2995303"/>
    <lineage>
        <taxon>Bacteria</taxon>
        <taxon>Pseudomonadati</taxon>
        <taxon>Myxococcota</taxon>
        <taxon>Polyangia</taxon>
        <taxon>Nannocystales</taxon>
        <taxon>Nannocystaceae</taxon>
        <taxon>Nannocystis</taxon>
    </lineage>
</organism>
<gene>
    <name evidence="2" type="ORF">POL25_30550</name>
</gene>
<comment type="caution">
    <text evidence="2">The sequence shown here is derived from an EMBL/GenBank/DDBJ whole genome shotgun (WGS) entry which is preliminary data.</text>
</comment>
<keyword evidence="3" id="KW-1185">Reference proteome</keyword>
<dbReference type="RefSeq" id="WP_272089790.1">
    <property type="nucleotide sequence ID" value="NZ_JAQNDL010000003.1"/>
</dbReference>
<evidence type="ECO:0000256" key="1">
    <source>
        <dbReference type="SAM" id="MobiDB-lite"/>
    </source>
</evidence>
<reference evidence="2 3" key="1">
    <citation type="submission" date="2022-11" db="EMBL/GenBank/DDBJ databases">
        <title>Minimal conservation of predation-associated metabolite biosynthetic gene clusters underscores biosynthetic potential of Myxococcota including descriptions for ten novel species: Archangium lansinium sp. nov., Myxococcus landrumus sp. nov., Nannocystis bai.</title>
        <authorList>
            <person name="Ahearne A."/>
            <person name="Stevens C."/>
            <person name="Dowd S."/>
        </authorList>
    </citation>
    <scope>NUCLEOTIDE SEQUENCE [LARGE SCALE GENOMIC DNA]</scope>
    <source>
        <strain evidence="2 3">BB15-2</strain>
    </source>
</reference>
<dbReference type="EMBL" id="JAQNDL010000003">
    <property type="protein sequence ID" value="MDC0721287.1"/>
    <property type="molecule type" value="Genomic_DNA"/>
</dbReference>
<feature type="region of interest" description="Disordered" evidence="1">
    <location>
        <begin position="37"/>
        <end position="113"/>
    </location>
</feature>
<evidence type="ECO:0000313" key="2">
    <source>
        <dbReference type="EMBL" id="MDC0721287.1"/>
    </source>
</evidence>
<name>A0ABT5E602_9BACT</name>
<proteinExistence type="predicted"/>
<evidence type="ECO:0000313" key="3">
    <source>
        <dbReference type="Proteomes" id="UP001221686"/>
    </source>
</evidence>
<sequence>MAQQCIDPALAAARRRLGLPLRVLTAIGVTGMLACGHARGTPAPAPPPVVEPEPDPPWGPPPPPPPPRAAPGPRVEHRESSWTVEERSTTTETHMRVEAPEPEPEPEPEASPAGACCRMCHKGKACGNTCIARDKTCRTPPGCACDE</sequence>
<dbReference type="Proteomes" id="UP001221686">
    <property type="component" value="Unassembled WGS sequence"/>
</dbReference>